<feature type="non-terminal residue" evidence="2">
    <location>
        <position position="1"/>
    </location>
</feature>
<sequence>MTKGKNNVISVLRVVEKTESDHLAVQRLRVKVGIAVGLLIVIVIVTPTMIVLLRKKSSTITGLMNITESLITTEADIT</sequence>
<keyword evidence="1" id="KW-0472">Membrane</keyword>
<protein>
    <submittedName>
        <fullName evidence="2">Uncharacterized protein</fullName>
    </submittedName>
</protein>
<evidence type="ECO:0000313" key="3">
    <source>
        <dbReference type="Proteomes" id="UP000663828"/>
    </source>
</evidence>
<comment type="caution">
    <text evidence="2">The sequence shown here is derived from an EMBL/GenBank/DDBJ whole genome shotgun (WGS) entry which is preliminary data.</text>
</comment>
<organism evidence="2 3">
    <name type="scientific">Adineta ricciae</name>
    <name type="common">Rotifer</name>
    <dbReference type="NCBI Taxonomy" id="249248"/>
    <lineage>
        <taxon>Eukaryota</taxon>
        <taxon>Metazoa</taxon>
        <taxon>Spiralia</taxon>
        <taxon>Gnathifera</taxon>
        <taxon>Rotifera</taxon>
        <taxon>Eurotatoria</taxon>
        <taxon>Bdelloidea</taxon>
        <taxon>Adinetida</taxon>
        <taxon>Adinetidae</taxon>
        <taxon>Adineta</taxon>
    </lineage>
</organism>
<dbReference type="AlphaFoldDB" id="A0A816HVI3"/>
<feature type="transmembrane region" description="Helical" evidence="1">
    <location>
        <begin position="32"/>
        <end position="53"/>
    </location>
</feature>
<dbReference type="Proteomes" id="UP000663828">
    <property type="component" value="Unassembled WGS sequence"/>
</dbReference>
<keyword evidence="1" id="KW-0812">Transmembrane</keyword>
<name>A0A816HVI3_ADIRI</name>
<proteinExistence type="predicted"/>
<keyword evidence="1" id="KW-1133">Transmembrane helix</keyword>
<gene>
    <name evidence="2" type="ORF">XAT740_LOCUS63629</name>
</gene>
<evidence type="ECO:0000313" key="2">
    <source>
        <dbReference type="EMBL" id="CAF1690169.1"/>
    </source>
</evidence>
<reference evidence="2" key="1">
    <citation type="submission" date="2021-02" db="EMBL/GenBank/DDBJ databases">
        <authorList>
            <person name="Nowell W R."/>
        </authorList>
    </citation>
    <scope>NUCLEOTIDE SEQUENCE</scope>
</reference>
<keyword evidence="3" id="KW-1185">Reference proteome</keyword>
<dbReference type="EMBL" id="CAJNOR010020027">
    <property type="protein sequence ID" value="CAF1690169.1"/>
    <property type="molecule type" value="Genomic_DNA"/>
</dbReference>
<evidence type="ECO:0000256" key="1">
    <source>
        <dbReference type="SAM" id="Phobius"/>
    </source>
</evidence>
<accession>A0A816HVI3</accession>